<evidence type="ECO:0000256" key="2">
    <source>
        <dbReference type="ARBA" id="ARBA00012513"/>
    </source>
</evidence>
<feature type="domain" description="Wall-associated receptor kinase C-terminal" evidence="9">
    <location>
        <begin position="168"/>
        <end position="258"/>
    </location>
</feature>
<protein>
    <recommendedName>
        <fullName evidence="2">non-specific serine/threonine protein kinase</fullName>
        <ecNumber evidence="2">2.7.11.1</ecNumber>
    </recommendedName>
</protein>
<comment type="caution">
    <text evidence="10">The sequence shown here is derived from an EMBL/GenBank/DDBJ whole genome shotgun (WGS) entry which is preliminary data.</text>
</comment>
<dbReference type="PANTHER" id="PTHR33138:SF85">
    <property type="entry name" value="LEAF RUST 10 DISEASE-RESISTANCE LOCUS RECEPTOR-LIKE PROTEIN KINASE-LIKE 2.7 ISOFORM X1"/>
    <property type="match status" value="1"/>
</dbReference>
<organism evidence="10 11">
    <name type="scientific">Carya illinoinensis</name>
    <name type="common">Pecan</name>
    <dbReference type="NCBI Taxonomy" id="32201"/>
    <lineage>
        <taxon>Eukaryota</taxon>
        <taxon>Viridiplantae</taxon>
        <taxon>Streptophyta</taxon>
        <taxon>Embryophyta</taxon>
        <taxon>Tracheophyta</taxon>
        <taxon>Spermatophyta</taxon>
        <taxon>Magnoliopsida</taxon>
        <taxon>eudicotyledons</taxon>
        <taxon>Gunneridae</taxon>
        <taxon>Pentapetalae</taxon>
        <taxon>rosids</taxon>
        <taxon>fabids</taxon>
        <taxon>Fagales</taxon>
        <taxon>Juglandaceae</taxon>
        <taxon>Carya</taxon>
    </lineage>
</organism>
<evidence type="ECO:0000256" key="1">
    <source>
        <dbReference type="ARBA" id="ARBA00004167"/>
    </source>
</evidence>
<reference evidence="10" key="1">
    <citation type="submission" date="2020-12" db="EMBL/GenBank/DDBJ databases">
        <title>WGS assembly of Carya illinoinensis cv. Pawnee.</title>
        <authorList>
            <person name="Platts A."/>
            <person name="Shu S."/>
            <person name="Wright S."/>
            <person name="Barry K."/>
            <person name="Edger P."/>
            <person name="Pires J.C."/>
            <person name="Schmutz J."/>
        </authorList>
    </citation>
    <scope>NUCLEOTIDE SEQUENCE</scope>
    <source>
        <tissue evidence="10">Leaf</tissue>
    </source>
</reference>
<dbReference type="PANTHER" id="PTHR33138">
    <property type="entry name" value="OS01G0690200 PROTEIN"/>
    <property type="match status" value="1"/>
</dbReference>
<comment type="catalytic activity">
    <reaction evidence="6">
        <text>L-seryl-[protein] + ATP = O-phospho-L-seryl-[protein] + ADP + H(+)</text>
        <dbReference type="Rhea" id="RHEA:17989"/>
        <dbReference type="Rhea" id="RHEA-COMP:9863"/>
        <dbReference type="Rhea" id="RHEA-COMP:11604"/>
        <dbReference type="ChEBI" id="CHEBI:15378"/>
        <dbReference type="ChEBI" id="CHEBI:29999"/>
        <dbReference type="ChEBI" id="CHEBI:30616"/>
        <dbReference type="ChEBI" id="CHEBI:83421"/>
        <dbReference type="ChEBI" id="CHEBI:456216"/>
        <dbReference type="EC" id="2.7.11.1"/>
    </reaction>
</comment>
<comment type="subcellular location">
    <subcellularLocation>
        <location evidence="1">Membrane</location>
        <topology evidence="1">Single-pass membrane protein</topology>
    </subcellularLocation>
</comment>
<evidence type="ECO:0000256" key="7">
    <source>
        <dbReference type="SAM" id="SignalP"/>
    </source>
</evidence>
<dbReference type="Proteomes" id="UP000811609">
    <property type="component" value="Chromosome 15"/>
</dbReference>
<dbReference type="AlphaFoldDB" id="A0A8T1NEU1"/>
<dbReference type="GO" id="GO:0016020">
    <property type="term" value="C:membrane"/>
    <property type="evidence" value="ECO:0007669"/>
    <property type="project" value="UniProtKB-SubCell"/>
</dbReference>
<proteinExistence type="predicted"/>
<keyword evidence="11" id="KW-1185">Reference proteome</keyword>
<comment type="catalytic activity">
    <reaction evidence="5">
        <text>L-threonyl-[protein] + ATP = O-phospho-L-threonyl-[protein] + ADP + H(+)</text>
        <dbReference type="Rhea" id="RHEA:46608"/>
        <dbReference type="Rhea" id="RHEA-COMP:11060"/>
        <dbReference type="Rhea" id="RHEA-COMP:11605"/>
        <dbReference type="ChEBI" id="CHEBI:15378"/>
        <dbReference type="ChEBI" id="CHEBI:30013"/>
        <dbReference type="ChEBI" id="CHEBI:30616"/>
        <dbReference type="ChEBI" id="CHEBI:61977"/>
        <dbReference type="ChEBI" id="CHEBI:456216"/>
        <dbReference type="EC" id="2.7.11.1"/>
    </reaction>
</comment>
<feature type="signal peptide" evidence="7">
    <location>
        <begin position="1"/>
        <end position="32"/>
    </location>
</feature>
<dbReference type="Pfam" id="PF14380">
    <property type="entry name" value="WAK_assoc"/>
    <property type="match status" value="1"/>
</dbReference>
<evidence type="ECO:0000259" key="8">
    <source>
        <dbReference type="Pfam" id="PF13947"/>
    </source>
</evidence>
<dbReference type="Pfam" id="PF13947">
    <property type="entry name" value="GUB_WAK_bind"/>
    <property type="match status" value="1"/>
</dbReference>
<evidence type="ECO:0000256" key="6">
    <source>
        <dbReference type="ARBA" id="ARBA00048679"/>
    </source>
</evidence>
<dbReference type="EMBL" id="CM031823">
    <property type="protein sequence ID" value="KAG6627500.1"/>
    <property type="molecule type" value="Genomic_DNA"/>
</dbReference>
<dbReference type="GO" id="GO:0030247">
    <property type="term" value="F:polysaccharide binding"/>
    <property type="evidence" value="ECO:0007669"/>
    <property type="project" value="InterPro"/>
</dbReference>
<name>A0A8T1NEU1_CARIL</name>
<keyword evidence="3 7" id="KW-0732">Signal</keyword>
<accession>A0A8T1NEU1</accession>
<evidence type="ECO:0000313" key="11">
    <source>
        <dbReference type="Proteomes" id="UP000811609"/>
    </source>
</evidence>
<evidence type="ECO:0000256" key="4">
    <source>
        <dbReference type="ARBA" id="ARBA00023180"/>
    </source>
</evidence>
<dbReference type="GO" id="GO:0004674">
    <property type="term" value="F:protein serine/threonine kinase activity"/>
    <property type="evidence" value="ECO:0007669"/>
    <property type="project" value="UniProtKB-EC"/>
</dbReference>
<sequence>MDAPYFSTSLPSILLISFFIILTVLLLPPSYCIDDDLFYMECAYNCGSFRNIPFPFWIDDDRPDNCWHKDKEYELKCPNNEYPVLQFDELKFRVLNFIQFTSRMTIARVDLRDNLCPEKRLTTVLDYTWYDYSSTVKNITLFYNCSRPSLPGIRFECSPGARNISNYFVDDSWPGINRTEFTELCDPTTVKVPVSNSTFFNDHEDSLDGATLLMKALEKGFEVEYNQSLMVACSGCELSGGRCGSNITSQFVCFCRDGGQSPFLCSDGMHIFFSALLAFQLDVSFDVELTIFKKLKQQYF</sequence>
<feature type="chain" id="PRO_5035838905" description="non-specific serine/threonine protein kinase" evidence="7">
    <location>
        <begin position="33"/>
        <end position="300"/>
    </location>
</feature>
<feature type="domain" description="Wall-associated receptor kinase galacturonan-binding" evidence="8">
    <location>
        <begin position="42"/>
        <end position="108"/>
    </location>
</feature>
<dbReference type="EC" id="2.7.11.1" evidence="2"/>
<gene>
    <name evidence="10" type="ORF">CIPAW_15G133000</name>
</gene>
<dbReference type="InterPro" id="IPR025287">
    <property type="entry name" value="WAK_GUB"/>
</dbReference>
<evidence type="ECO:0000256" key="3">
    <source>
        <dbReference type="ARBA" id="ARBA00022729"/>
    </source>
</evidence>
<evidence type="ECO:0000313" key="10">
    <source>
        <dbReference type="EMBL" id="KAG6627500.1"/>
    </source>
</evidence>
<dbReference type="InterPro" id="IPR032872">
    <property type="entry name" value="WAK_assoc_C"/>
</dbReference>
<evidence type="ECO:0000259" key="9">
    <source>
        <dbReference type="Pfam" id="PF14380"/>
    </source>
</evidence>
<evidence type="ECO:0000256" key="5">
    <source>
        <dbReference type="ARBA" id="ARBA00047899"/>
    </source>
</evidence>
<keyword evidence="4" id="KW-0325">Glycoprotein</keyword>